<dbReference type="InterPro" id="IPR050659">
    <property type="entry name" value="Peptidase_M24B"/>
</dbReference>
<dbReference type="Proteomes" id="UP000048984">
    <property type="component" value="Unassembled WGS sequence"/>
</dbReference>
<name>A0A0P6VX62_9HYPH</name>
<dbReference type="Gene3D" id="3.40.350.10">
    <property type="entry name" value="Creatinase/prolidase N-terminal domain"/>
    <property type="match status" value="1"/>
</dbReference>
<dbReference type="InterPro" id="IPR029149">
    <property type="entry name" value="Creatin/AminoP/Spt16_N"/>
</dbReference>
<comment type="caution">
    <text evidence="3">The sequence shown here is derived from an EMBL/GenBank/DDBJ whole genome shotgun (WGS) entry which is preliminary data.</text>
</comment>
<dbReference type="CDD" id="cd01066">
    <property type="entry name" value="APP_MetAP"/>
    <property type="match status" value="1"/>
</dbReference>
<sequence>MSRIRDAALNRPLNEPVLLDAATEPVEAAPLGLDIRARIAEIDEARLRKDRLARLRRELAKRDYAGALLSDPMNIRYATGSRNMAVWTMHAPGRYVFVATDGPVVMFEFGTTRHLTEGLDTIDDLRTSIPWFYFLAGPRTEEKTALWANEIIALMAEHGAGNRRLAVDRCEPWGAQRLVDAGIRLYDAQEPLEQARMIKTPDEIMCLQLSMDVCDIAVDRIRRALRPGLTENQVWSILHETNIAHDGEWIECRLLASGERTNPWFQECGNREIQAGDIVAFDTDMVGPFGYLADISRSFVCPDKRPSADQRALYEIAQEQVLTNIELIRPGLGFRDFSERCWAVPEAYVPNRYMMMIHGVGFVDEYPTVAYLEDYADWGYDGHFEENMVVCVESYIGAVGGREGVKLEQQVLITANGAVPMSRAPFVDAMEP</sequence>
<dbReference type="PANTHER" id="PTHR46112:SF2">
    <property type="entry name" value="XAA-PRO AMINOPEPTIDASE P-RELATED"/>
    <property type="match status" value="1"/>
</dbReference>
<organism evidence="3 4">
    <name type="scientific">Prosthecodimorpha hirschii</name>
    <dbReference type="NCBI Taxonomy" id="665126"/>
    <lineage>
        <taxon>Bacteria</taxon>
        <taxon>Pseudomonadati</taxon>
        <taxon>Pseudomonadota</taxon>
        <taxon>Alphaproteobacteria</taxon>
        <taxon>Hyphomicrobiales</taxon>
        <taxon>Ancalomicrobiaceae</taxon>
        <taxon>Prosthecodimorpha</taxon>
    </lineage>
</organism>
<feature type="domain" description="Peptidase M24" evidence="1">
    <location>
        <begin position="207"/>
        <end position="415"/>
    </location>
</feature>
<gene>
    <name evidence="3" type="ORF">ABB55_18295</name>
</gene>
<dbReference type="Gene3D" id="3.90.230.10">
    <property type="entry name" value="Creatinase/methionine aminopeptidase superfamily"/>
    <property type="match status" value="1"/>
</dbReference>
<dbReference type="Pfam" id="PF00557">
    <property type="entry name" value="Peptidase_M24"/>
    <property type="match status" value="1"/>
</dbReference>
<protein>
    <submittedName>
        <fullName evidence="3">Peptidase M24</fullName>
    </submittedName>
</protein>
<evidence type="ECO:0000259" key="2">
    <source>
        <dbReference type="Pfam" id="PF01321"/>
    </source>
</evidence>
<dbReference type="InterPro" id="IPR000587">
    <property type="entry name" value="Creatinase_N"/>
</dbReference>
<proteinExistence type="predicted"/>
<feature type="domain" description="Creatinase N-terminal" evidence="2">
    <location>
        <begin position="51"/>
        <end position="198"/>
    </location>
</feature>
<dbReference type="PANTHER" id="PTHR46112">
    <property type="entry name" value="AMINOPEPTIDASE"/>
    <property type="match status" value="1"/>
</dbReference>
<dbReference type="STRING" id="665126.ABB55_18295"/>
<evidence type="ECO:0000313" key="4">
    <source>
        <dbReference type="Proteomes" id="UP000048984"/>
    </source>
</evidence>
<evidence type="ECO:0000259" key="1">
    <source>
        <dbReference type="Pfam" id="PF00557"/>
    </source>
</evidence>
<dbReference type="SUPFAM" id="SSF53092">
    <property type="entry name" value="Creatinase/prolidase N-terminal domain"/>
    <property type="match status" value="1"/>
</dbReference>
<dbReference type="InterPro" id="IPR000994">
    <property type="entry name" value="Pept_M24"/>
</dbReference>
<dbReference type="Pfam" id="PF01321">
    <property type="entry name" value="Creatinase_N"/>
    <property type="match status" value="1"/>
</dbReference>
<dbReference type="AlphaFoldDB" id="A0A0P6VX62"/>
<accession>A0A0P6VX62</accession>
<dbReference type="SUPFAM" id="SSF55920">
    <property type="entry name" value="Creatinase/aminopeptidase"/>
    <property type="match status" value="1"/>
</dbReference>
<reference evidence="3 4" key="2">
    <citation type="submission" date="2015-10" db="EMBL/GenBank/DDBJ databases">
        <title>Draft Genome Sequence of Prosthecomicrobium hirschii ATCC 27832.</title>
        <authorList>
            <person name="Daniel J."/>
            <person name="Givan S.A."/>
            <person name="Brun Y.V."/>
            <person name="Brown P.J."/>
        </authorList>
    </citation>
    <scope>NUCLEOTIDE SEQUENCE [LARGE SCALE GENOMIC DNA]</scope>
    <source>
        <strain evidence="3 4">16</strain>
    </source>
</reference>
<keyword evidence="4" id="KW-1185">Reference proteome</keyword>
<reference evidence="3 4" key="1">
    <citation type="submission" date="2015-09" db="EMBL/GenBank/DDBJ databases">
        <authorList>
            <person name="Jackson K.R."/>
            <person name="Lunt B.L."/>
            <person name="Fisher J.N.B."/>
            <person name="Gardner A.V."/>
            <person name="Bailey M.E."/>
            <person name="Deus L.M."/>
            <person name="Earl A.S."/>
            <person name="Gibby P.D."/>
            <person name="Hartmann K.A."/>
            <person name="Liu J.E."/>
            <person name="Manci A.M."/>
            <person name="Nielsen D.A."/>
            <person name="Solomon M.B."/>
            <person name="Breakwell D.P."/>
            <person name="Burnett S.H."/>
            <person name="Grose J.H."/>
        </authorList>
    </citation>
    <scope>NUCLEOTIDE SEQUENCE [LARGE SCALE GENOMIC DNA]</scope>
    <source>
        <strain evidence="3 4">16</strain>
    </source>
</reference>
<dbReference type="InterPro" id="IPR036005">
    <property type="entry name" value="Creatinase/aminopeptidase-like"/>
</dbReference>
<evidence type="ECO:0000313" key="3">
    <source>
        <dbReference type="EMBL" id="KPL55989.1"/>
    </source>
</evidence>
<dbReference type="EMBL" id="LJYW01000001">
    <property type="protein sequence ID" value="KPL55989.1"/>
    <property type="molecule type" value="Genomic_DNA"/>
</dbReference>
<dbReference type="RefSeq" id="WP_054362155.1">
    <property type="nucleotide sequence ID" value="NZ_LJYW01000001.1"/>
</dbReference>